<reference evidence="1 2" key="1">
    <citation type="journal article" date="2022" name="New Phytol.">
        <title>Ecological generalism drives hyperdiversity of secondary metabolite gene clusters in xylarialean endophytes.</title>
        <authorList>
            <person name="Franco M.E.E."/>
            <person name="Wisecaver J.H."/>
            <person name="Arnold A.E."/>
            <person name="Ju Y.M."/>
            <person name="Slot J.C."/>
            <person name="Ahrendt S."/>
            <person name="Moore L.P."/>
            <person name="Eastman K.E."/>
            <person name="Scott K."/>
            <person name="Konkel Z."/>
            <person name="Mondo S.J."/>
            <person name="Kuo A."/>
            <person name="Hayes R.D."/>
            <person name="Haridas S."/>
            <person name="Andreopoulos B."/>
            <person name="Riley R."/>
            <person name="LaButti K."/>
            <person name="Pangilinan J."/>
            <person name="Lipzen A."/>
            <person name="Amirebrahimi M."/>
            <person name="Yan J."/>
            <person name="Adam C."/>
            <person name="Keymanesh K."/>
            <person name="Ng V."/>
            <person name="Louie K."/>
            <person name="Northen T."/>
            <person name="Drula E."/>
            <person name="Henrissat B."/>
            <person name="Hsieh H.M."/>
            <person name="Youens-Clark K."/>
            <person name="Lutzoni F."/>
            <person name="Miadlikowska J."/>
            <person name="Eastwood D.C."/>
            <person name="Hamelin R.C."/>
            <person name="Grigoriev I.V."/>
            <person name="U'Ren J.M."/>
        </authorList>
    </citation>
    <scope>NUCLEOTIDE SEQUENCE [LARGE SCALE GENOMIC DNA]</scope>
    <source>
        <strain evidence="1 2">ER1909</strain>
    </source>
</reference>
<name>A0ACC0CZM4_9PEZI</name>
<organism evidence="1 2">
    <name type="scientific">Hypoxylon rubiginosum</name>
    <dbReference type="NCBI Taxonomy" id="110542"/>
    <lineage>
        <taxon>Eukaryota</taxon>
        <taxon>Fungi</taxon>
        <taxon>Dikarya</taxon>
        <taxon>Ascomycota</taxon>
        <taxon>Pezizomycotina</taxon>
        <taxon>Sordariomycetes</taxon>
        <taxon>Xylariomycetidae</taxon>
        <taxon>Xylariales</taxon>
        <taxon>Hypoxylaceae</taxon>
        <taxon>Hypoxylon</taxon>
    </lineage>
</organism>
<sequence length="449" mass="49683">MSGLWRRWRGLVLPVSQQEVFCTVPSIFEYRAASTAYQALAGVSIRSSKVRTIELDAANAFPYDSDATVEPDSEEEVQDQAEEIREFFTNNPRFRFKKIIAHGSYGATFQAQLVDPKIPKIKDFIVKRAFDDEYARDQMSTEKRILGTLRGNKHIVQMLDIPNNPFEDNLVEDEWMIQEWIPRGDLDSFMKNFTPGHKFPSRLLWSFCLCLIRACIAMGWPNGGERPQPEEAQNLTHGDMHFKNILIDDPPADGEHTIAPLLKLIDFGQAGPAGIVASGEDQSAEQENAMYLLMVDVGYTDTLYATFEWQGKKIQTKTPLLIPAPQGIDPDLCSLVCRASAASPGERPTLAEMLEIALRKLAAPVGDDPAEQDGAILGVWRDILYNASTEGVEALTERVDALAERVGAPAEGAVTQPEPVDVPTGGDNSIFTILIGITLISLSYAARRA</sequence>
<protein>
    <submittedName>
        <fullName evidence="1">Kinase-like domain-containing protein</fullName>
    </submittedName>
</protein>
<proteinExistence type="predicted"/>
<gene>
    <name evidence="1" type="ORF">F4821DRAFT_260554</name>
</gene>
<keyword evidence="2" id="KW-1185">Reference proteome</keyword>
<evidence type="ECO:0000313" key="2">
    <source>
        <dbReference type="Proteomes" id="UP001497680"/>
    </source>
</evidence>
<dbReference type="EMBL" id="MU394321">
    <property type="protein sequence ID" value="KAI6085859.1"/>
    <property type="molecule type" value="Genomic_DNA"/>
</dbReference>
<comment type="caution">
    <text evidence="1">The sequence shown here is derived from an EMBL/GenBank/DDBJ whole genome shotgun (WGS) entry which is preliminary data.</text>
</comment>
<dbReference type="Proteomes" id="UP001497680">
    <property type="component" value="Unassembled WGS sequence"/>
</dbReference>
<accession>A0ACC0CZM4</accession>
<evidence type="ECO:0000313" key="1">
    <source>
        <dbReference type="EMBL" id="KAI6085859.1"/>
    </source>
</evidence>